<dbReference type="InterPro" id="IPR025388">
    <property type="entry name" value="Alginate_export_dom"/>
</dbReference>
<reference evidence="4" key="1">
    <citation type="submission" date="2014-10" db="EMBL/GenBank/DDBJ databases">
        <title>Genome sequencing of Vitellibacter sp. D-24.</title>
        <authorList>
            <person name="Thevarajoo S."/>
            <person name="Selvaratnam C."/>
            <person name="Goh K.M."/>
            <person name="Chong C.S."/>
        </authorList>
    </citation>
    <scope>NUCLEOTIDE SEQUENCE [LARGE SCALE GENOMIC DNA]</scope>
    <source>
        <strain evidence="4">D-24</strain>
    </source>
</reference>
<gene>
    <name evidence="3" type="ORF">LS48_01440</name>
</gene>
<dbReference type="SUPFAM" id="SSF56935">
    <property type="entry name" value="Porins"/>
    <property type="match status" value="1"/>
</dbReference>
<sequence length="427" mass="48745">MKVSKSVFLFLLILSFTKGFSQFTIDAELRPRFEYRHGYKTLFPDNADPATFVSQRTRLNFGYKTEKLHFYLSPQDVRVWGDVPQLNVADENGFSLHQAWADVLLISELSLKIGRQEIIYDDQRFFGNVGWAQQGRSHDAAILKYEPNFLKFHFGAAYNQDGEALTGNILTTNTYKSLQYLWFHKEWEQLSASFLFVNNGLQYIDEIDESKNDTRYSQTAGLHLKANLSKFNFASNLYYQFGKDVANNDLSAYLLSLEANYSALESLKIGLGGELQSGNDYGAPSDGENKAFNPLYGTNHKFNGFMDYFYVGNHINNVGLLDLYGNVKYAFNKQSNVQLAFHQFFAAAEIDDNTSKDLGFELDLVTSHKLSQFVGIQAGYSHFFAAEGIEIVKNNFDKNTNNWGWVMVTIDPVLFTWQKPETDNNNQ</sequence>
<reference evidence="3 4" key="2">
    <citation type="journal article" date="2016" name="Int. J. Syst. Evol. Microbiol.">
        <title>Vitellibacter aquimaris sp. nov., a marine bacterium isolated from seawater.</title>
        <authorList>
            <person name="Thevarajoo S."/>
            <person name="Selvaratnam C."/>
            <person name="Goh K.M."/>
            <person name="Hong K.W."/>
            <person name="Chan X.Y."/>
            <person name="Chan K.G."/>
            <person name="Chong C.S."/>
        </authorList>
    </citation>
    <scope>NUCLEOTIDE SEQUENCE [LARGE SCALE GENOMIC DNA]</scope>
    <source>
        <strain evidence="3 4">D-24</strain>
    </source>
</reference>
<dbReference type="STRING" id="1548749.LS48_01440"/>
<evidence type="ECO:0000259" key="2">
    <source>
        <dbReference type="Pfam" id="PF13372"/>
    </source>
</evidence>
<comment type="caution">
    <text evidence="3">The sequence shown here is derived from an EMBL/GenBank/DDBJ whole genome shotgun (WGS) entry which is preliminary data.</text>
</comment>
<dbReference type="Proteomes" id="UP000070138">
    <property type="component" value="Unassembled WGS sequence"/>
</dbReference>
<dbReference type="RefSeq" id="WP_062619234.1">
    <property type="nucleotide sequence ID" value="NZ_JRWG01000001.1"/>
</dbReference>
<keyword evidence="4" id="KW-1185">Reference proteome</keyword>
<accession>A0A137RLT5</accession>
<evidence type="ECO:0000256" key="1">
    <source>
        <dbReference type="SAM" id="SignalP"/>
    </source>
</evidence>
<name>A0A137RLT5_9FLAO</name>
<dbReference type="EMBL" id="JRWG01000001">
    <property type="protein sequence ID" value="KXO01159.1"/>
    <property type="molecule type" value="Genomic_DNA"/>
</dbReference>
<feature type="chain" id="PRO_5007479893" description="Alginate export domain-containing protein" evidence="1">
    <location>
        <begin position="22"/>
        <end position="427"/>
    </location>
</feature>
<dbReference type="PATRIC" id="fig|1548749.3.peg.306"/>
<organism evidence="3 4">
    <name type="scientific">Aequorivita aquimaris</name>
    <dbReference type="NCBI Taxonomy" id="1548749"/>
    <lineage>
        <taxon>Bacteria</taxon>
        <taxon>Pseudomonadati</taxon>
        <taxon>Bacteroidota</taxon>
        <taxon>Flavobacteriia</taxon>
        <taxon>Flavobacteriales</taxon>
        <taxon>Flavobacteriaceae</taxon>
        <taxon>Aequorivita</taxon>
    </lineage>
</organism>
<evidence type="ECO:0000313" key="4">
    <source>
        <dbReference type="Proteomes" id="UP000070138"/>
    </source>
</evidence>
<proteinExistence type="predicted"/>
<dbReference type="OrthoDB" id="1070463at2"/>
<keyword evidence="1" id="KW-0732">Signal</keyword>
<evidence type="ECO:0000313" key="3">
    <source>
        <dbReference type="EMBL" id="KXO01159.1"/>
    </source>
</evidence>
<feature type="signal peptide" evidence="1">
    <location>
        <begin position="1"/>
        <end position="21"/>
    </location>
</feature>
<protein>
    <recommendedName>
        <fullName evidence="2">Alginate export domain-containing protein</fullName>
    </recommendedName>
</protein>
<feature type="domain" description="Alginate export" evidence="2">
    <location>
        <begin position="25"/>
        <end position="386"/>
    </location>
</feature>
<dbReference type="Pfam" id="PF13372">
    <property type="entry name" value="Alginate_exp"/>
    <property type="match status" value="1"/>
</dbReference>
<dbReference type="AlphaFoldDB" id="A0A137RLT5"/>